<dbReference type="Proteomes" id="UP000249688">
    <property type="component" value="Unassembled WGS sequence"/>
</dbReference>
<dbReference type="AlphaFoldDB" id="A0A2W7IEF0"/>
<comment type="caution">
    <text evidence="2">The sequence shown here is derived from an EMBL/GenBank/DDBJ whole genome shotgun (WGS) entry which is preliminary data.</text>
</comment>
<dbReference type="InterPro" id="IPR010239">
    <property type="entry name" value="CHP02001"/>
</dbReference>
<keyword evidence="3" id="KW-1185">Reference proteome</keyword>
<feature type="signal peptide" evidence="1">
    <location>
        <begin position="1"/>
        <end position="23"/>
    </location>
</feature>
<dbReference type="OrthoDB" id="9793561at2"/>
<accession>A0A2W7IEF0</accession>
<sequence>MKSSIFAVVALACGLGAAAPAMAQTEIAAIDSTLTVTPAITTDYAFRGISQTRNRRAIQLSLDLEHSSGVYVGAFASNANFGVNGAISNNTRQEVDLLAGYRFKVGDLKLDIGGIYYTYPNYSAQPVSTGAGQFEQNYFEGAVKAAYSLEPLTLLAAVYVSPDFFNESGTSVYLEGGVDAALDFGFTFSARIGQQWIQRNNFSTREGNFGGIRDYANYSVSVSHELFAGFMASVGYYNTDLDKADCGGTSYCGQRVIATLSRPF</sequence>
<proteinExistence type="predicted"/>
<dbReference type="EMBL" id="QKYU01000013">
    <property type="protein sequence ID" value="PZW44839.1"/>
    <property type="molecule type" value="Genomic_DNA"/>
</dbReference>
<organism evidence="2 3">
    <name type="scientific">Humitalea rosea</name>
    <dbReference type="NCBI Taxonomy" id="990373"/>
    <lineage>
        <taxon>Bacteria</taxon>
        <taxon>Pseudomonadati</taxon>
        <taxon>Pseudomonadota</taxon>
        <taxon>Alphaproteobacteria</taxon>
        <taxon>Acetobacterales</taxon>
        <taxon>Roseomonadaceae</taxon>
        <taxon>Humitalea</taxon>
    </lineage>
</organism>
<dbReference type="Pfam" id="PF09694">
    <property type="entry name" value="Gcw_chp"/>
    <property type="match status" value="1"/>
</dbReference>
<evidence type="ECO:0000313" key="2">
    <source>
        <dbReference type="EMBL" id="PZW44839.1"/>
    </source>
</evidence>
<protein>
    <submittedName>
        <fullName evidence="2">Uncharacterized protein (TIGR02001 family)</fullName>
    </submittedName>
</protein>
<evidence type="ECO:0000313" key="3">
    <source>
        <dbReference type="Proteomes" id="UP000249688"/>
    </source>
</evidence>
<evidence type="ECO:0000256" key="1">
    <source>
        <dbReference type="SAM" id="SignalP"/>
    </source>
</evidence>
<reference evidence="2 3" key="1">
    <citation type="submission" date="2018-06" db="EMBL/GenBank/DDBJ databases">
        <title>Genomic Encyclopedia of Archaeal and Bacterial Type Strains, Phase II (KMG-II): from individual species to whole genera.</title>
        <authorList>
            <person name="Goeker M."/>
        </authorList>
    </citation>
    <scope>NUCLEOTIDE SEQUENCE [LARGE SCALE GENOMIC DNA]</scope>
    <source>
        <strain evidence="2 3">DSM 24525</strain>
    </source>
</reference>
<gene>
    <name evidence="2" type="ORF">C8P66_1135</name>
</gene>
<dbReference type="RefSeq" id="WP_111398569.1">
    <property type="nucleotide sequence ID" value="NZ_QKYU01000013.1"/>
</dbReference>
<feature type="chain" id="PRO_5015970220" evidence="1">
    <location>
        <begin position="24"/>
        <end position="264"/>
    </location>
</feature>
<name>A0A2W7IEF0_9PROT</name>
<dbReference type="NCBIfam" id="TIGR02001">
    <property type="entry name" value="gcw_chp"/>
    <property type="match status" value="1"/>
</dbReference>
<keyword evidence="1" id="KW-0732">Signal</keyword>